<feature type="repeat" description="PPR" evidence="2">
    <location>
        <begin position="624"/>
        <end position="658"/>
    </location>
</feature>
<dbReference type="AlphaFoldDB" id="A0A445CW86"/>
<dbReference type="FunFam" id="1.25.40.10:FF:000393">
    <property type="entry name" value="Pentatricopeptide repeat-containing protein At1g20230"/>
    <property type="match status" value="1"/>
</dbReference>
<feature type="repeat" description="PPR" evidence="2">
    <location>
        <begin position="523"/>
        <end position="557"/>
    </location>
</feature>
<comment type="caution">
    <text evidence="4">The sequence shown here is derived from an EMBL/GenBank/DDBJ whole genome shotgun (WGS) entry which is preliminary data.</text>
</comment>
<dbReference type="FunFam" id="1.25.40.10:FF:000344">
    <property type="entry name" value="Pentatricopeptide repeat-containing protein"/>
    <property type="match status" value="1"/>
</dbReference>
<evidence type="ECO:0000256" key="3">
    <source>
        <dbReference type="SAM" id="MobiDB-lite"/>
    </source>
</evidence>
<evidence type="ECO:0000313" key="4">
    <source>
        <dbReference type="EMBL" id="RYR55200.1"/>
    </source>
</evidence>
<feature type="region of interest" description="Disordered" evidence="3">
    <location>
        <begin position="12"/>
        <end position="48"/>
    </location>
</feature>
<gene>
    <name evidence="4" type="ORF">Ahy_A06g030450</name>
</gene>
<dbReference type="InterPro" id="IPR011990">
    <property type="entry name" value="TPR-like_helical_dom_sf"/>
</dbReference>
<dbReference type="Pfam" id="PF01535">
    <property type="entry name" value="PPR"/>
    <property type="match status" value="4"/>
</dbReference>
<feature type="repeat" description="PPR" evidence="2">
    <location>
        <begin position="185"/>
        <end position="215"/>
    </location>
</feature>
<keyword evidence="5" id="KW-1185">Reference proteome</keyword>
<evidence type="ECO:0000313" key="5">
    <source>
        <dbReference type="Proteomes" id="UP000289738"/>
    </source>
</evidence>
<protein>
    <recommendedName>
        <fullName evidence="6">Pentatricopeptide repeat-containing protein</fullName>
    </recommendedName>
</protein>
<dbReference type="EMBL" id="SDMP01000006">
    <property type="protein sequence ID" value="RYR55200.1"/>
    <property type="molecule type" value="Genomic_DNA"/>
</dbReference>
<dbReference type="PROSITE" id="PS51375">
    <property type="entry name" value="PPR"/>
    <property type="match status" value="8"/>
</dbReference>
<dbReference type="InterPro" id="IPR002885">
    <property type="entry name" value="PPR_rpt"/>
</dbReference>
<feature type="repeat" description="PPR" evidence="2">
    <location>
        <begin position="251"/>
        <end position="285"/>
    </location>
</feature>
<dbReference type="Pfam" id="PF13041">
    <property type="entry name" value="PPR_2"/>
    <property type="match status" value="4"/>
</dbReference>
<organism evidence="4 5">
    <name type="scientific">Arachis hypogaea</name>
    <name type="common">Peanut</name>
    <dbReference type="NCBI Taxonomy" id="3818"/>
    <lineage>
        <taxon>Eukaryota</taxon>
        <taxon>Viridiplantae</taxon>
        <taxon>Streptophyta</taxon>
        <taxon>Embryophyta</taxon>
        <taxon>Tracheophyta</taxon>
        <taxon>Spermatophyta</taxon>
        <taxon>Magnoliopsida</taxon>
        <taxon>eudicotyledons</taxon>
        <taxon>Gunneridae</taxon>
        <taxon>Pentapetalae</taxon>
        <taxon>rosids</taxon>
        <taxon>fabids</taxon>
        <taxon>Fabales</taxon>
        <taxon>Fabaceae</taxon>
        <taxon>Papilionoideae</taxon>
        <taxon>50 kb inversion clade</taxon>
        <taxon>dalbergioids sensu lato</taxon>
        <taxon>Dalbergieae</taxon>
        <taxon>Pterocarpus clade</taxon>
        <taxon>Arachis</taxon>
    </lineage>
</organism>
<dbReference type="FunFam" id="1.25.40.10:FF:000366">
    <property type="entry name" value="Pentatricopeptide (PPR) repeat-containing protein"/>
    <property type="match status" value="1"/>
</dbReference>
<feature type="repeat" description="PPR" evidence="2">
    <location>
        <begin position="216"/>
        <end position="250"/>
    </location>
</feature>
<dbReference type="Gramene" id="arahy.Tifrunner.gnm2.ann2.Ah06g393600.1">
    <property type="protein sequence ID" value="arahy.Tifrunner.gnm2.ann2.Ah06g393600.1-CDS-1"/>
    <property type="gene ID" value="arahy.Tifrunner.gnm2.ann2.Ah06g393600"/>
</dbReference>
<dbReference type="OrthoDB" id="185373at2759"/>
<feature type="repeat" description="PPR" evidence="2">
    <location>
        <begin position="352"/>
        <end position="386"/>
    </location>
</feature>
<accession>A0A445CW86</accession>
<sequence length="842" mass="93800">MQTLLLEPIILTPTNPPKHSTNNLTKPLTNSSLKPSNPTHHNTLLKNPPTTTTYASVLDSCASLTFGKQLHAHSLKSGFCGHGFVQTKLLQMYARNGSLDDACQLFDTMPLRNSHAWTAILRVHVDLGLLQEAYQLSEELIREPACTPLDFFVFPVVLNICCGLGELELGIQLHGMLVKQGFVANVYVCNALIDMYGKCGSLEDAKKVLEGMPEKDCVSWNSMINACAANGMVNEAFDLLKIMSKSGLTPNLVSWSAVIGGFSRNGYDIEAIEVLSKMLGSGMKPNAQTLASVLPACARLQRIRFGKELHGYIMRHEIFLNSFVVNGLMDMYRRCCHMGSAFRVFSKFSGKCAASYNTMIAGYSENGKVLKARKLFDQMREEGVEMERISWNSMISGYVDNFMLEEAFILFQDSLNEGIEPDSFTIGSLINGCADMACIETGEVIHSHAIVRGLHSNSFVGGALVEMYCKCNEIVAAQTAFSEVSERDLATWNALISGYARCNRIRVIGELLLRMKDDGFEPNVYTWNGIIAGYVENKLYNLAIKLFIEMQSLNLRPDIYTIGIVLAACSKLSTMERGKQVHAYSIRAGYDTNVYIGAALVDMYAKCGGFRYCYVVYNRISLPNLVSHNAMLTAYAMHGDWEEGIALFRQMLARKVRPDDVTFLSVLSLCVHVGSVEIGHECFLLMDTYNVTPTLKHYTCMVDLLSRAGKLKRAYELVKNMPMEADSVTWSALLGGCYIHSEVELGEIAAKKLIELEPHNTANYVLLANLYASVGRWHDLAQIRQLLKQKGMQKNPGCSWIEDVDGVHVFLAGDKSHIRSSEIYYTLDNLTNFIRTKHNHHL</sequence>
<dbReference type="InterPro" id="IPR046848">
    <property type="entry name" value="E_motif"/>
</dbReference>
<dbReference type="Pfam" id="PF20431">
    <property type="entry name" value="E_motif"/>
    <property type="match status" value="1"/>
</dbReference>
<feature type="compositionally biased region" description="Polar residues" evidence="3">
    <location>
        <begin position="18"/>
        <end position="41"/>
    </location>
</feature>
<name>A0A445CW86_ARAHY</name>
<feature type="repeat" description="PPR" evidence="2">
    <location>
        <begin position="387"/>
        <end position="421"/>
    </location>
</feature>
<proteinExistence type="predicted"/>
<dbReference type="GO" id="GO:0003723">
    <property type="term" value="F:RNA binding"/>
    <property type="evidence" value="ECO:0007669"/>
    <property type="project" value="InterPro"/>
</dbReference>
<dbReference type="Proteomes" id="UP000289738">
    <property type="component" value="Chromosome A06"/>
</dbReference>
<dbReference type="PANTHER" id="PTHR47926:SF386">
    <property type="entry name" value="PENTATRICOPEPTIDE REPEAT-CONTAINING PROTEIN"/>
    <property type="match status" value="1"/>
</dbReference>
<dbReference type="GO" id="GO:0009451">
    <property type="term" value="P:RNA modification"/>
    <property type="evidence" value="ECO:0007669"/>
    <property type="project" value="InterPro"/>
</dbReference>
<dbReference type="SMR" id="A0A445CW86"/>
<dbReference type="Gene3D" id="1.25.40.10">
    <property type="entry name" value="Tetratricopeptide repeat domain"/>
    <property type="match status" value="6"/>
</dbReference>
<dbReference type="PANTHER" id="PTHR47926">
    <property type="entry name" value="PENTATRICOPEPTIDE REPEAT-CONTAINING PROTEIN"/>
    <property type="match status" value="1"/>
</dbReference>
<keyword evidence="1" id="KW-0677">Repeat</keyword>
<dbReference type="InterPro" id="IPR046960">
    <property type="entry name" value="PPR_At4g14850-like_plant"/>
</dbReference>
<evidence type="ECO:0000256" key="1">
    <source>
        <dbReference type="ARBA" id="ARBA00022737"/>
    </source>
</evidence>
<evidence type="ECO:0008006" key="6">
    <source>
        <dbReference type="Google" id="ProtNLM"/>
    </source>
</evidence>
<dbReference type="NCBIfam" id="TIGR00756">
    <property type="entry name" value="PPR"/>
    <property type="match status" value="8"/>
</dbReference>
<reference evidence="4 5" key="1">
    <citation type="submission" date="2019-01" db="EMBL/GenBank/DDBJ databases">
        <title>Sequencing of cultivated peanut Arachis hypogaea provides insights into genome evolution and oil improvement.</title>
        <authorList>
            <person name="Chen X."/>
        </authorList>
    </citation>
    <scope>NUCLEOTIDE SEQUENCE [LARGE SCALE GENOMIC DNA]</scope>
    <source>
        <strain evidence="5">cv. Fuhuasheng</strain>
        <tissue evidence="4">Leaves</tissue>
    </source>
</reference>
<feature type="repeat" description="PPR" evidence="2">
    <location>
        <begin position="488"/>
        <end position="522"/>
    </location>
</feature>
<evidence type="ECO:0000256" key="2">
    <source>
        <dbReference type="PROSITE-ProRule" id="PRU00708"/>
    </source>
</evidence>